<gene>
    <name evidence="1" type="ORF">PECUL_23A060818</name>
</gene>
<evidence type="ECO:0000313" key="1">
    <source>
        <dbReference type="EMBL" id="CAH2296800.1"/>
    </source>
</evidence>
<keyword evidence="2" id="KW-1185">Reference proteome</keyword>
<dbReference type="AlphaFoldDB" id="A0AAD1SBL1"/>
<dbReference type="Proteomes" id="UP001295444">
    <property type="component" value="Chromosome 05"/>
</dbReference>
<dbReference type="EMBL" id="OW240916">
    <property type="protein sequence ID" value="CAH2296800.1"/>
    <property type="molecule type" value="Genomic_DNA"/>
</dbReference>
<sequence>MKTPNCPAGVTGAPQQQPALVQRMYIQLPRQDRHHGRKMCEKCANGPYQDAADRQLRANHADGTHKVFVQATAQTGDLTVGTAETEVGVLTFEPRTEHMQNKRTRPHS</sequence>
<protein>
    <submittedName>
        <fullName evidence="1">Uncharacterized protein</fullName>
    </submittedName>
</protein>
<name>A0AAD1SBL1_PELCU</name>
<reference evidence="1" key="1">
    <citation type="submission" date="2022-03" db="EMBL/GenBank/DDBJ databases">
        <authorList>
            <person name="Alioto T."/>
            <person name="Alioto T."/>
            <person name="Gomez Garrido J."/>
        </authorList>
    </citation>
    <scope>NUCLEOTIDE SEQUENCE</scope>
</reference>
<accession>A0AAD1SBL1</accession>
<evidence type="ECO:0000313" key="2">
    <source>
        <dbReference type="Proteomes" id="UP001295444"/>
    </source>
</evidence>
<proteinExistence type="predicted"/>
<organism evidence="1 2">
    <name type="scientific">Pelobates cultripes</name>
    <name type="common">Western spadefoot toad</name>
    <dbReference type="NCBI Taxonomy" id="61616"/>
    <lineage>
        <taxon>Eukaryota</taxon>
        <taxon>Metazoa</taxon>
        <taxon>Chordata</taxon>
        <taxon>Craniata</taxon>
        <taxon>Vertebrata</taxon>
        <taxon>Euteleostomi</taxon>
        <taxon>Amphibia</taxon>
        <taxon>Batrachia</taxon>
        <taxon>Anura</taxon>
        <taxon>Pelobatoidea</taxon>
        <taxon>Pelobatidae</taxon>
        <taxon>Pelobates</taxon>
    </lineage>
</organism>